<keyword evidence="1" id="KW-0012">Acyltransferase</keyword>
<sequence>MSEKGEAVFATLRAEVLRRLYPGGWSHKWFLRLMRRWDGGDMRSRQLRELLRLRHGVTIGDYSYGPILRRGALPPGTRVGRWCSVGQGLIVRRRDHPIERMTQHPFFYNARLGLVERDTIALDEDNPLVIGNDVWIGDRVTIVSGCQSIGDGAVIAAGAVVTRDVPAFAIVGGVPAKVLRMRFSPAVAALVAQSRWWDFDVEAVAGWGAVPFEAMTEERAAALVGRCEALRK</sequence>
<dbReference type="STRING" id="1915074.SPHI_14330"/>
<dbReference type="AlphaFoldDB" id="A0A1V2EVL5"/>
<dbReference type="InterPro" id="IPR011004">
    <property type="entry name" value="Trimer_LpxA-like_sf"/>
</dbReference>
<dbReference type="EMBL" id="MPSB01000005">
    <property type="protein sequence ID" value="ONF96204.1"/>
    <property type="molecule type" value="Genomic_DNA"/>
</dbReference>
<evidence type="ECO:0000313" key="2">
    <source>
        <dbReference type="Proteomes" id="UP000188729"/>
    </source>
</evidence>
<dbReference type="InterPro" id="IPR051159">
    <property type="entry name" value="Hexapeptide_acetyltransf"/>
</dbReference>
<dbReference type="CDD" id="cd03349">
    <property type="entry name" value="LbH_XAT"/>
    <property type="match status" value="1"/>
</dbReference>
<dbReference type="Gene3D" id="2.160.10.10">
    <property type="entry name" value="Hexapeptide repeat proteins"/>
    <property type="match status" value="1"/>
</dbReference>
<gene>
    <name evidence="1" type="primary">vat</name>
    <name evidence="1" type="ORF">SPHI_14330</name>
</gene>
<proteinExistence type="predicted"/>
<comment type="caution">
    <text evidence="1">The sequence shown here is derived from an EMBL/GenBank/DDBJ whole genome shotgun (WGS) entry which is preliminary data.</text>
</comment>
<organism evidence="1 2">
    <name type="scientific">Sphingomonas jeddahensis</name>
    <dbReference type="NCBI Taxonomy" id="1915074"/>
    <lineage>
        <taxon>Bacteria</taxon>
        <taxon>Pseudomonadati</taxon>
        <taxon>Pseudomonadota</taxon>
        <taxon>Alphaproteobacteria</taxon>
        <taxon>Sphingomonadales</taxon>
        <taxon>Sphingomonadaceae</taxon>
        <taxon>Sphingomonas</taxon>
    </lineage>
</organism>
<accession>A0A1V2EVL5</accession>
<dbReference type="InterPro" id="IPR001451">
    <property type="entry name" value="Hexapep"/>
</dbReference>
<dbReference type="Pfam" id="PF00132">
    <property type="entry name" value="Hexapep"/>
    <property type="match status" value="1"/>
</dbReference>
<keyword evidence="1" id="KW-0808">Transferase</keyword>
<reference evidence="1 2" key="1">
    <citation type="submission" date="2016-11" db="EMBL/GenBank/DDBJ databases">
        <title>Genome sequence of Sphingomonas jeddahensis G39.</title>
        <authorList>
            <person name="Poehlein A."/>
            <person name="Wuebbeler J.H."/>
            <person name="Steinbuechel A."/>
            <person name="Daniel R."/>
        </authorList>
    </citation>
    <scope>NUCLEOTIDE SEQUENCE [LARGE SCALE GENOMIC DNA]</scope>
    <source>
        <strain evidence="1 2">G39</strain>
    </source>
</reference>
<dbReference type="Proteomes" id="UP000188729">
    <property type="component" value="Unassembled WGS sequence"/>
</dbReference>
<dbReference type="GO" id="GO:0016746">
    <property type="term" value="F:acyltransferase activity"/>
    <property type="evidence" value="ECO:0007669"/>
    <property type="project" value="UniProtKB-KW"/>
</dbReference>
<dbReference type="OrthoDB" id="9815592at2"/>
<dbReference type="SUPFAM" id="SSF51161">
    <property type="entry name" value="Trimeric LpxA-like enzymes"/>
    <property type="match status" value="1"/>
</dbReference>
<name>A0A1V2EVL5_9SPHN</name>
<dbReference type="EC" id="2.3.1.-" evidence="1"/>
<keyword evidence="2" id="KW-1185">Reference proteome</keyword>
<evidence type="ECO:0000313" key="1">
    <source>
        <dbReference type="EMBL" id="ONF96204.1"/>
    </source>
</evidence>
<dbReference type="RefSeq" id="WP_083719880.1">
    <property type="nucleotide sequence ID" value="NZ_MPSB01000005.1"/>
</dbReference>
<protein>
    <submittedName>
        <fullName evidence="1">Virginiamycin A acetyltransferase</fullName>
        <ecNumber evidence="1">2.3.1.-</ecNumber>
    </submittedName>
</protein>
<dbReference type="PANTHER" id="PTHR23416">
    <property type="entry name" value="SIALIC ACID SYNTHASE-RELATED"/>
    <property type="match status" value="1"/>
</dbReference>